<dbReference type="InterPro" id="IPR044574">
    <property type="entry name" value="ARIP4-like"/>
</dbReference>
<evidence type="ECO:0000256" key="3">
    <source>
        <dbReference type="ARBA" id="ARBA00022741"/>
    </source>
</evidence>
<dbReference type="Proteomes" id="UP000001555">
    <property type="component" value="Unassembled WGS sequence"/>
</dbReference>
<evidence type="ECO:0000256" key="5">
    <source>
        <dbReference type="ARBA" id="ARBA00022840"/>
    </source>
</evidence>
<dbReference type="GO" id="GO:0005634">
    <property type="term" value="C:nucleus"/>
    <property type="evidence" value="ECO:0007669"/>
    <property type="project" value="UniProtKB-SubCell"/>
</dbReference>
<dbReference type="InterPro" id="IPR027417">
    <property type="entry name" value="P-loop_NTPase"/>
</dbReference>
<comment type="subcellular location">
    <subcellularLocation>
        <location evidence="1">Nucleus</location>
    </subcellularLocation>
</comment>
<proteinExistence type="inferred from homology"/>
<keyword evidence="3" id="KW-0547">Nucleotide-binding</keyword>
<dbReference type="Pfam" id="PF00176">
    <property type="entry name" value="SNF2-rel_dom"/>
    <property type="match status" value="1"/>
</dbReference>
<comment type="similarity">
    <text evidence="2">Belongs to the SNF2/RAD54 helicase family.</text>
</comment>
<feature type="region of interest" description="Disordered" evidence="8">
    <location>
        <begin position="1"/>
        <end position="113"/>
    </location>
</feature>
<feature type="compositionally biased region" description="Low complexity" evidence="8">
    <location>
        <begin position="55"/>
        <end position="73"/>
    </location>
</feature>
<dbReference type="EMBL" id="ABJB010947661">
    <property type="status" value="NOT_ANNOTATED_CDS"/>
    <property type="molecule type" value="Genomic_DNA"/>
</dbReference>
<dbReference type="InterPro" id="IPR038718">
    <property type="entry name" value="SNF2-like_sf"/>
</dbReference>
<accession>B7QKE7</accession>
<keyword evidence="7" id="KW-0539">Nucleus</keyword>
<dbReference type="PANTHER" id="PTHR45797">
    <property type="entry name" value="RAD54-LIKE"/>
    <property type="match status" value="1"/>
</dbReference>
<evidence type="ECO:0000256" key="7">
    <source>
        <dbReference type="ARBA" id="ARBA00023242"/>
    </source>
</evidence>
<dbReference type="EnsemblMetazoa" id="ISCW014512-RA">
    <property type="protein sequence ID" value="ISCW014512-PA"/>
    <property type="gene ID" value="ISCW014512"/>
</dbReference>
<dbReference type="Gene3D" id="3.40.50.10810">
    <property type="entry name" value="Tandem AAA-ATPase domain"/>
    <property type="match status" value="1"/>
</dbReference>
<dbReference type="VEuPathDB" id="VectorBase:ISCW014512"/>
<dbReference type="AlphaFoldDB" id="B7QKE7"/>
<evidence type="ECO:0000313" key="12">
    <source>
        <dbReference type="Proteomes" id="UP000001555"/>
    </source>
</evidence>
<reference evidence="11" key="2">
    <citation type="submission" date="2020-05" db="UniProtKB">
        <authorList>
            <consortium name="EnsemblMetazoa"/>
        </authorList>
    </citation>
    <scope>IDENTIFICATION</scope>
    <source>
        <strain evidence="11">wikel</strain>
    </source>
</reference>
<protein>
    <recommendedName>
        <fullName evidence="9">SNF2 N-terminal domain-containing protein</fullName>
    </recommendedName>
</protein>
<name>B7QKE7_IXOSC</name>
<dbReference type="PaxDb" id="6945-B7QKE7"/>
<dbReference type="EMBL" id="ABJB011119547">
    <property type="status" value="NOT_ANNOTATED_CDS"/>
    <property type="molecule type" value="Genomic_DNA"/>
</dbReference>
<organism>
    <name type="scientific">Ixodes scapularis</name>
    <name type="common">Black-legged tick</name>
    <name type="synonym">Deer tick</name>
    <dbReference type="NCBI Taxonomy" id="6945"/>
    <lineage>
        <taxon>Eukaryota</taxon>
        <taxon>Metazoa</taxon>
        <taxon>Ecdysozoa</taxon>
        <taxon>Arthropoda</taxon>
        <taxon>Chelicerata</taxon>
        <taxon>Arachnida</taxon>
        <taxon>Acari</taxon>
        <taxon>Parasitiformes</taxon>
        <taxon>Ixodida</taxon>
        <taxon>Ixodoidea</taxon>
        <taxon>Ixodidae</taxon>
        <taxon>Ixodinae</taxon>
        <taxon>Ixodes</taxon>
    </lineage>
</organism>
<reference evidence="10 12" key="1">
    <citation type="submission" date="2008-03" db="EMBL/GenBank/DDBJ databases">
        <title>Annotation of Ixodes scapularis.</title>
        <authorList>
            <consortium name="Ixodes scapularis Genome Project Consortium"/>
            <person name="Caler E."/>
            <person name="Hannick L.I."/>
            <person name="Bidwell S."/>
            <person name="Joardar V."/>
            <person name="Thiagarajan M."/>
            <person name="Amedeo P."/>
            <person name="Galinsky K.J."/>
            <person name="Schobel S."/>
            <person name="Inman J."/>
            <person name="Hostetler J."/>
            <person name="Miller J."/>
            <person name="Hammond M."/>
            <person name="Megy K."/>
            <person name="Lawson D."/>
            <person name="Kodira C."/>
            <person name="Sutton G."/>
            <person name="Meyer J."/>
            <person name="Hill C.A."/>
            <person name="Birren B."/>
            <person name="Nene V."/>
            <person name="Collins F."/>
            <person name="Alarcon-Chaidez F."/>
            <person name="Wikel S."/>
            <person name="Strausberg R."/>
        </authorList>
    </citation>
    <scope>NUCLEOTIDE SEQUENCE [LARGE SCALE GENOMIC DNA]</scope>
    <source>
        <strain evidence="12">Wikel</strain>
        <strain evidence="10">Wikel colony</strain>
    </source>
</reference>
<dbReference type="SUPFAM" id="SSF52540">
    <property type="entry name" value="P-loop containing nucleoside triphosphate hydrolases"/>
    <property type="match status" value="1"/>
</dbReference>
<dbReference type="GO" id="GO:0016887">
    <property type="term" value="F:ATP hydrolysis activity"/>
    <property type="evidence" value="ECO:0007669"/>
    <property type="project" value="InterPro"/>
</dbReference>
<keyword evidence="5" id="KW-0067">ATP-binding</keyword>
<evidence type="ECO:0000313" key="10">
    <source>
        <dbReference type="EMBL" id="EEC19319.1"/>
    </source>
</evidence>
<evidence type="ECO:0000256" key="1">
    <source>
        <dbReference type="ARBA" id="ARBA00004123"/>
    </source>
</evidence>
<evidence type="ECO:0000256" key="6">
    <source>
        <dbReference type="ARBA" id="ARBA00023125"/>
    </source>
</evidence>
<evidence type="ECO:0000313" key="11">
    <source>
        <dbReference type="EnsemblMetazoa" id="ISCW014512-PA"/>
    </source>
</evidence>
<evidence type="ECO:0000256" key="4">
    <source>
        <dbReference type="ARBA" id="ARBA00022806"/>
    </source>
</evidence>
<dbReference type="HOGENOM" id="CLU_1338896_0_0_1"/>
<dbReference type="VEuPathDB" id="VectorBase:ISCI014512"/>
<dbReference type="GO" id="GO:0005524">
    <property type="term" value="F:ATP binding"/>
    <property type="evidence" value="ECO:0007669"/>
    <property type="project" value="UniProtKB-KW"/>
</dbReference>
<keyword evidence="4" id="KW-0347">Helicase</keyword>
<dbReference type="GO" id="GO:0004386">
    <property type="term" value="F:helicase activity"/>
    <property type="evidence" value="ECO:0007669"/>
    <property type="project" value="UniProtKB-KW"/>
</dbReference>
<feature type="compositionally biased region" description="Basic residues" evidence="8">
    <location>
        <begin position="90"/>
        <end position="99"/>
    </location>
</feature>
<evidence type="ECO:0000256" key="2">
    <source>
        <dbReference type="ARBA" id="ARBA00007025"/>
    </source>
</evidence>
<dbReference type="GO" id="GO:0003677">
    <property type="term" value="F:DNA binding"/>
    <property type="evidence" value="ECO:0007669"/>
    <property type="project" value="UniProtKB-KW"/>
</dbReference>
<dbReference type="InParanoid" id="B7QKE7"/>
<dbReference type="STRING" id="6945.B7QKE7"/>
<dbReference type="EMBL" id="DS959178">
    <property type="protein sequence ID" value="EEC19319.1"/>
    <property type="molecule type" value="Genomic_DNA"/>
</dbReference>
<dbReference type="PANTHER" id="PTHR45797:SF3">
    <property type="entry name" value="TRANSCRIPTIONAL REGULATOR ATRX HOMOLOG"/>
    <property type="match status" value="1"/>
</dbReference>
<feature type="domain" description="SNF2 N-terminal" evidence="9">
    <location>
        <begin position="126"/>
        <end position="200"/>
    </location>
</feature>
<keyword evidence="12" id="KW-1185">Reference proteome</keyword>
<keyword evidence="4" id="KW-0378">Hydrolase</keyword>
<dbReference type="InterPro" id="IPR000330">
    <property type="entry name" value="SNF2_N"/>
</dbReference>
<feature type="compositionally biased region" description="Basic and acidic residues" evidence="8">
    <location>
        <begin position="14"/>
        <end position="26"/>
    </location>
</feature>
<evidence type="ECO:0000259" key="9">
    <source>
        <dbReference type="Pfam" id="PF00176"/>
    </source>
</evidence>
<feature type="compositionally biased region" description="Low complexity" evidence="8">
    <location>
        <begin position="27"/>
        <end position="39"/>
    </location>
</feature>
<evidence type="ECO:0000256" key="8">
    <source>
        <dbReference type="SAM" id="MobiDB-lite"/>
    </source>
</evidence>
<keyword evidence="6" id="KW-0238">DNA-binding</keyword>
<gene>
    <name evidence="10" type="ORF">IscW_ISCW014512</name>
</gene>
<sequence length="205" mass="22616">MWKSKSKRVVVSSQDEHEYADSKKPELSSSLGSSSSSESDNLDIEPARKKKKKQASSSIGSSGQSDDSDFNSSKKGKRGPRDGSASPGKAIKKKRRRIKMAASTDDDKENSDDSNSFLYECTIESLEMLKKDPNNGSGCILAHCMGLGKTFQVISFLHTVLNHKDCGKILRTALVVCPYNTVLNWSQEFERWLKDKGLDLTVSCV</sequence>
<dbReference type="EMBL" id="ABJB010982342">
    <property type="status" value="NOT_ANNOTATED_CDS"/>
    <property type="molecule type" value="Genomic_DNA"/>
</dbReference>